<evidence type="ECO:0000313" key="2">
    <source>
        <dbReference type="Proteomes" id="UP000321389"/>
    </source>
</evidence>
<dbReference type="OrthoDB" id="1356168at28211"/>
<gene>
    <name evidence="1" type="ORF">FQ775_00060</name>
</gene>
<keyword evidence="2" id="KW-1185">Reference proteome</keyword>
<dbReference type="Proteomes" id="UP000321389">
    <property type="component" value="Chromosome"/>
</dbReference>
<dbReference type="AlphaFoldDB" id="A0A5B8KTH2"/>
<reference evidence="1" key="1">
    <citation type="submission" date="2020-04" db="EMBL/GenBank/DDBJ databases">
        <title>Nitratireductor sp. nov. isolated from mangrove soil.</title>
        <authorList>
            <person name="Ye Y."/>
        </authorList>
    </citation>
    <scope>NUCLEOTIDE SEQUENCE</scope>
    <source>
        <strain evidence="1">SY7</strain>
    </source>
</reference>
<protein>
    <submittedName>
        <fullName evidence="1">Transcriptional regulator</fullName>
    </submittedName>
</protein>
<dbReference type="RefSeq" id="WP_146297392.1">
    <property type="nucleotide sequence ID" value="NZ_CP042301.2"/>
</dbReference>
<dbReference type="KEGG" id="niy:FQ775_00060"/>
<name>A0A5B8KTH2_9HYPH</name>
<sequence>MSRTTTDAERERKRAEAEALTSNYRAIGPAAVLAALICLKSKDERPSLAGSRAA</sequence>
<dbReference type="EMBL" id="CP042301">
    <property type="protein sequence ID" value="QDY98895.1"/>
    <property type="molecule type" value="Genomic_DNA"/>
</dbReference>
<proteinExistence type="predicted"/>
<accession>A0A5B8KTH2</accession>
<evidence type="ECO:0000313" key="1">
    <source>
        <dbReference type="EMBL" id="QDY98895.1"/>
    </source>
</evidence>
<organism evidence="1 2">
    <name type="scientific">Nitratireductor mangrovi</name>
    <dbReference type="NCBI Taxonomy" id="2599600"/>
    <lineage>
        <taxon>Bacteria</taxon>
        <taxon>Pseudomonadati</taxon>
        <taxon>Pseudomonadota</taxon>
        <taxon>Alphaproteobacteria</taxon>
        <taxon>Hyphomicrobiales</taxon>
        <taxon>Phyllobacteriaceae</taxon>
        <taxon>Nitratireductor</taxon>
    </lineage>
</organism>